<keyword evidence="5 9" id="KW-0560">Oxidoreductase</keyword>
<evidence type="ECO:0000256" key="8">
    <source>
        <dbReference type="PIRSR" id="PIRSR602401-1"/>
    </source>
</evidence>
<keyword evidence="12" id="KW-1185">Reference proteome</keyword>
<keyword evidence="10" id="KW-0812">Transmembrane</keyword>
<name>A0A9W9CST4_9PEZI</name>
<reference evidence="11" key="1">
    <citation type="submission" date="2022-10" db="EMBL/GenBank/DDBJ databases">
        <title>Tapping the CABI collections for fungal endophytes: first genome assemblies for Collariella, Neodidymelliopsis, Ascochyta clinopodiicola, Didymella pomorum, Didymosphaeria variabile, Neocosmospora piperis and Neocucurbitaria cava.</title>
        <authorList>
            <person name="Hill R."/>
        </authorList>
    </citation>
    <scope>NUCLEOTIDE SEQUENCE</scope>
    <source>
        <strain evidence="11">IMI 355082</strain>
    </source>
</reference>
<dbReference type="InterPro" id="IPR036396">
    <property type="entry name" value="Cyt_P450_sf"/>
</dbReference>
<dbReference type="SUPFAM" id="SSF48264">
    <property type="entry name" value="Cytochrome P450"/>
    <property type="match status" value="1"/>
</dbReference>
<gene>
    <name evidence="11" type="ORF">N0V93_009428</name>
</gene>
<dbReference type="Pfam" id="PF00067">
    <property type="entry name" value="p450"/>
    <property type="match status" value="1"/>
</dbReference>
<evidence type="ECO:0000256" key="2">
    <source>
        <dbReference type="ARBA" id="ARBA00010617"/>
    </source>
</evidence>
<evidence type="ECO:0000256" key="9">
    <source>
        <dbReference type="RuleBase" id="RU000461"/>
    </source>
</evidence>
<dbReference type="GO" id="GO:0016705">
    <property type="term" value="F:oxidoreductase activity, acting on paired donors, with incorporation or reduction of molecular oxygen"/>
    <property type="evidence" value="ECO:0007669"/>
    <property type="project" value="InterPro"/>
</dbReference>
<evidence type="ECO:0000256" key="7">
    <source>
        <dbReference type="ARBA" id="ARBA00023033"/>
    </source>
</evidence>
<keyword evidence="6 8" id="KW-0408">Iron</keyword>
<evidence type="ECO:0000313" key="12">
    <source>
        <dbReference type="Proteomes" id="UP001140453"/>
    </source>
</evidence>
<organism evidence="11 12">
    <name type="scientific">Gnomoniopsis smithogilvyi</name>
    <dbReference type="NCBI Taxonomy" id="1191159"/>
    <lineage>
        <taxon>Eukaryota</taxon>
        <taxon>Fungi</taxon>
        <taxon>Dikarya</taxon>
        <taxon>Ascomycota</taxon>
        <taxon>Pezizomycotina</taxon>
        <taxon>Sordariomycetes</taxon>
        <taxon>Sordariomycetidae</taxon>
        <taxon>Diaporthales</taxon>
        <taxon>Gnomoniaceae</taxon>
        <taxon>Gnomoniopsis</taxon>
    </lineage>
</organism>
<dbReference type="AlphaFoldDB" id="A0A9W9CST4"/>
<proteinExistence type="inferred from homology"/>
<dbReference type="Proteomes" id="UP001140453">
    <property type="component" value="Unassembled WGS sequence"/>
</dbReference>
<evidence type="ECO:0000256" key="6">
    <source>
        <dbReference type="ARBA" id="ARBA00023004"/>
    </source>
</evidence>
<feature type="transmembrane region" description="Helical" evidence="10">
    <location>
        <begin position="31"/>
        <end position="51"/>
    </location>
</feature>
<keyword evidence="4 8" id="KW-0479">Metal-binding</keyword>
<dbReference type="CDD" id="cd11061">
    <property type="entry name" value="CYP67-like"/>
    <property type="match status" value="1"/>
</dbReference>
<keyword evidence="10" id="KW-0472">Membrane</keyword>
<accession>A0A9W9CST4</accession>
<dbReference type="PROSITE" id="PS00086">
    <property type="entry name" value="CYTOCHROME_P450"/>
    <property type="match status" value="1"/>
</dbReference>
<dbReference type="InterPro" id="IPR017972">
    <property type="entry name" value="Cyt_P450_CS"/>
</dbReference>
<evidence type="ECO:0000256" key="3">
    <source>
        <dbReference type="ARBA" id="ARBA00022617"/>
    </source>
</evidence>
<dbReference type="PRINTS" id="PR00385">
    <property type="entry name" value="P450"/>
</dbReference>
<evidence type="ECO:0000256" key="1">
    <source>
        <dbReference type="ARBA" id="ARBA00001971"/>
    </source>
</evidence>
<dbReference type="Gene3D" id="1.10.630.10">
    <property type="entry name" value="Cytochrome P450"/>
    <property type="match status" value="1"/>
</dbReference>
<dbReference type="GO" id="GO:0005506">
    <property type="term" value="F:iron ion binding"/>
    <property type="evidence" value="ECO:0007669"/>
    <property type="project" value="InterPro"/>
</dbReference>
<keyword evidence="7 9" id="KW-0503">Monooxygenase</keyword>
<dbReference type="InterPro" id="IPR001128">
    <property type="entry name" value="Cyt_P450"/>
</dbReference>
<dbReference type="PRINTS" id="PR00463">
    <property type="entry name" value="EP450I"/>
</dbReference>
<dbReference type="PANTHER" id="PTHR24305">
    <property type="entry name" value="CYTOCHROME P450"/>
    <property type="match status" value="1"/>
</dbReference>
<dbReference type="InterPro" id="IPR002401">
    <property type="entry name" value="Cyt_P450_E_grp-I"/>
</dbReference>
<evidence type="ECO:0000313" key="11">
    <source>
        <dbReference type="EMBL" id="KAJ4386531.1"/>
    </source>
</evidence>
<evidence type="ECO:0008006" key="13">
    <source>
        <dbReference type="Google" id="ProtNLM"/>
    </source>
</evidence>
<dbReference type="GO" id="GO:0004497">
    <property type="term" value="F:monooxygenase activity"/>
    <property type="evidence" value="ECO:0007669"/>
    <property type="project" value="UniProtKB-KW"/>
</dbReference>
<feature type="binding site" description="axial binding residue" evidence="8">
    <location>
        <position position="489"/>
    </location>
    <ligand>
        <name>heme</name>
        <dbReference type="ChEBI" id="CHEBI:30413"/>
    </ligand>
    <ligandPart>
        <name>Fe</name>
        <dbReference type="ChEBI" id="CHEBI:18248"/>
    </ligandPart>
</feature>
<keyword evidence="3 8" id="KW-0349">Heme</keyword>
<evidence type="ECO:0000256" key="5">
    <source>
        <dbReference type="ARBA" id="ARBA00023002"/>
    </source>
</evidence>
<keyword evidence="10" id="KW-1133">Transmembrane helix</keyword>
<dbReference type="PANTHER" id="PTHR24305:SF237">
    <property type="entry name" value="CYTOCHROME P450 MONOOXYGENASE ATNE-RELATED"/>
    <property type="match status" value="1"/>
</dbReference>
<evidence type="ECO:0000256" key="4">
    <source>
        <dbReference type="ARBA" id="ARBA00022723"/>
    </source>
</evidence>
<dbReference type="OrthoDB" id="1470350at2759"/>
<dbReference type="GO" id="GO:0020037">
    <property type="term" value="F:heme binding"/>
    <property type="evidence" value="ECO:0007669"/>
    <property type="project" value="InterPro"/>
</dbReference>
<evidence type="ECO:0000256" key="10">
    <source>
        <dbReference type="SAM" id="Phobius"/>
    </source>
</evidence>
<comment type="similarity">
    <text evidence="2 9">Belongs to the cytochrome P450 family.</text>
</comment>
<comment type="cofactor">
    <cofactor evidence="1 8">
        <name>heme</name>
        <dbReference type="ChEBI" id="CHEBI:30413"/>
    </cofactor>
</comment>
<protein>
    <recommendedName>
        <fullName evidence="13">Benzoate 4-monooxygenase cytochrome P450</fullName>
    </recommendedName>
</protein>
<dbReference type="EMBL" id="JAPEVB010000006">
    <property type="protein sequence ID" value="KAJ4386531.1"/>
    <property type="molecule type" value="Genomic_DNA"/>
</dbReference>
<sequence>MQPGSNSTKVTIAQAMYFENLYNALLATNPLWLGLLTLVCYILHTVVYSLFFHPLAKHPGPLWARLSTIPSWWHTLKQDRHLWLFRLQERYGTTVRYRPDSVMLNTPDAFRSIFGPKGNNTKSQAYAFFPRHPEAQNTLGTIDNGAHGRKRRVLANAFSERALRGYEPYVKANLDRWCELLEAEVPEGQWSSSLNVADWMNWLVFDIMGDLCFSRSFGMKEKDSTLRYVIHLMDSMQSKLMPVSVSPIAPLVIWLKPRGLTWLLDHFAPADIRNWSAWVDQALQERTASEEQTRLGQDESRIGKDFFHYIFQTFDKDTGNLGYTKDELWEECQLLVVAGADTTAIVLAGLLFYLVRTSDVQTRLADEVLAAFDSPEEIAPGPKLQSCVFLRAVINEGLRMTPPVAGLLEREVLPGGVVIQGQYFPAGVNISSSPYCLGYNEDIFLNPTEFRPERWVVGDKGPDGKTVSQEAVYEQERALSAFSAGSRGCIGKNLAWMEMSLVLAKLLFRFEIRRDPSNNLGGGDPLNGSPGRRNPDQYQTYDIFVSSRDGPMVQLKKRLRS</sequence>
<dbReference type="InterPro" id="IPR050121">
    <property type="entry name" value="Cytochrome_P450_monoxygenase"/>
</dbReference>
<comment type="caution">
    <text evidence="11">The sequence shown here is derived from an EMBL/GenBank/DDBJ whole genome shotgun (WGS) entry which is preliminary data.</text>
</comment>